<dbReference type="EMBL" id="MU005570">
    <property type="protein sequence ID" value="KAF2690634.1"/>
    <property type="molecule type" value="Genomic_DNA"/>
</dbReference>
<feature type="region of interest" description="Disordered" evidence="1">
    <location>
        <begin position="379"/>
        <end position="418"/>
    </location>
</feature>
<accession>A0A6G1JJA2</accession>
<name>A0A6G1JJA2_9PLEO</name>
<feature type="compositionally biased region" description="Polar residues" evidence="1">
    <location>
        <begin position="693"/>
        <end position="709"/>
    </location>
</feature>
<feature type="region of interest" description="Disordered" evidence="1">
    <location>
        <begin position="482"/>
        <end position="540"/>
    </location>
</feature>
<feature type="compositionally biased region" description="Polar residues" evidence="1">
    <location>
        <begin position="752"/>
        <end position="794"/>
    </location>
</feature>
<keyword evidence="3" id="KW-1185">Reference proteome</keyword>
<proteinExistence type="predicted"/>
<feature type="compositionally biased region" description="Low complexity" evidence="1">
    <location>
        <begin position="717"/>
        <end position="728"/>
    </location>
</feature>
<protein>
    <submittedName>
        <fullName evidence="2">Uncharacterized protein</fullName>
    </submittedName>
</protein>
<dbReference type="AlphaFoldDB" id="A0A6G1JJA2"/>
<evidence type="ECO:0000313" key="3">
    <source>
        <dbReference type="Proteomes" id="UP000799291"/>
    </source>
</evidence>
<evidence type="ECO:0000313" key="2">
    <source>
        <dbReference type="EMBL" id="KAF2690634.1"/>
    </source>
</evidence>
<reference evidence="2" key="1">
    <citation type="journal article" date="2020" name="Stud. Mycol.">
        <title>101 Dothideomycetes genomes: a test case for predicting lifestyles and emergence of pathogens.</title>
        <authorList>
            <person name="Haridas S."/>
            <person name="Albert R."/>
            <person name="Binder M."/>
            <person name="Bloem J."/>
            <person name="Labutti K."/>
            <person name="Salamov A."/>
            <person name="Andreopoulos B."/>
            <person name="Baker S."/>
            <person name="Barry K."/>
            <person name="Bills G."/>
            <person name="Bluhm B."/>
            <person name="Cannon C."/>
            <person name="Castanera R."/>
            <person name="Culley D."/>
            <person name="Daum C."/>
            <person name="Ezra D."/>
            <person name="Gonzalez J."/>
            <person name="Henrissat B."/>
            <person name="Kuo A."/>
            <person name="Liang C."/>
            <person name="Lipzen A."/>
            <person name="Lutzoni F."/>
            <person name="Magnuson J."/>
            <person name="Mondo S."/>
            <person name="Nolan M."/>
            <person name="Ohm R."/>
            <person name="Pangilinan J."/>
            <person name="Park H.-J."/>
            <person name="Ramirez L."/>
            <person name="Alfaro M."/>
            <person name="Sun H."/>
            <person name="Tritt A."/>
            <person name="Yoshinaga Y."/>
            <person name="Zwiers L.-H."/>
            <person name="Turgeon B."/>
            <person name="Goodwin S."/>
            <person name="Spatafora J."/>
            <person name="Crous P."/>
            <person name="Grigoriev I."/>
        </authorList>
    </citation>
    <scope>NUCLEOTIDE SEQUENCE</scope>
    <source>
        <strain evidence="2">CBS 122367</strain>
    </source>
</reference>
<evidence type="ECO:0000256" key="1">
    <source>
        <dbReference type="SAM" id="MobiDB-lite"/>
    </source>
</evidence>
<feature type="compositionally biased region" description="Basic and acidic residues" evidence="1">
    <location>
        <begin position="394"/>
        <end position="405"/>
    </location>
</feature>
<feature type="compositionally biased region" description="Polar residues" evidence="1">
    <location>
        <begin position="494"/>
        <end position="509"/>
    </location>
</feature>
<feature type="region of interest" description="Disordered" evidence="1">
    <location>
        <begin position="668"/>
        <end position="794"/>
    </location>
</feature>
<organism evidence="2 3">
    <name type="scientific">Lentithecium fluviatile CBS 122367</name>
    <dbReference type="NCBI Taxonomy" id="1168545"/>
    <lineage>
        <taxon>Eukaryota</taxon>
        <taxon>Fungi</taxon>
        <taxon>Dikarya</taxon>
        <taxon>Ascomycota</taxon>
        <taxon>Pezizomycotina</taxon>
        <taxon>Dothideomycetes</taxon>
        <taxon>Pleosporomycetidae</taxon>
        <taxon>Pleosporales</taxon>
        <taxon>Massarineae</taxon>
        <taxon>Lentitheciaceae</taxon>
        <taxon>Lentithecium</taxon>
    </lineage>
</organism>
<feature type="region of interest" description="Disordered" evidence="1">
    <location>
        <begin position="251"/>
        <end position="345"/>
    </location>
</feature>
<feature type="compositionally biased region" description="Polar residues" evidence="1">
    <location>
        <begin position="274"/>
        <end position="289"/>
    </location>
</feature>
<feature type="compositionally biased region" description="Low complexity" evidence="1">
    <location>
        <begin position="735"/>
        <end position="751"/>
    </location>
</feature>
<sequence>MASKAPPAEEGPSPLDIIFACSVCGDTFSDVYEGRTESAQGISDGINPKDRPVSRLYVSACCHVICIKHIEGGNGPPFHPAGQHPRAPCPVCAKDGGEEKPRELYAIRGFKQGEYDPAIPKFWFTAPPMKLDRDGKEMEALRFQYLALIRYGRKISATHHNMKRGFGETQEKLQETMDIASAEHAKVLALEQEVQRLRLKEQDLQRFKARVPAIEHFLRLVPKLVEQRERLQERLAMLGFHMALEPIPNFGEPLPLDTEGNFDGGGTSHPGVEQQHTASSHTVGSSAHNTGHAEEVAGSSSPQTSRPKKRIRTDSSSRPNNIHAAPSSRDLMPPPSKPLSRMRSVRKLIPSTIRKKFSGSKANRIAAVDAAEPDVQMFGNGYWETVDPPAQPSSDRERPPSRHGDGTPQGPPCMSGALPVENAQQTRYASEMQPLSNVDLSPGQAEFTFRSPSPIKMDGTQANRIPAEPSYIRLMDGLGRDNGLNLGLQDPRGRSSNQTHQTTQVARSSGTEHDQASAGGQQTSGYASPMHTLPTYSHADSLRSYPANTFANQSDERARVDPVTPASIRHQRPAQEVDQVVSPFFRSSSRYSPQYSRSQVAERQNSMIHSSGYLYHQQPEPLAQGDWRGRRSLNGLSFFDSPLNQRNEPIERRYERRPTQYITIPQKHQPRNLDSRGFITRSHDSRSPCVINHSYNSFDRSLNSRQQPVHPQPAIPFPSFSRASQSRAAPPPSAMPSIVSSRSRSPIRNSSQLQGLEQTGVRSSRPSHTHISGNTFSTPARTLFSSSGRRSIRR</sequence>
<dbReference type="Proteomes" id="UP000799291">
    <property type="component" value="Unassembled WGS sequence"/>
</dbReference>
<dbReference type="OrthoDB" id="5410764at2759"/>
<gene>
    <name evidence="2" type="ORF">K458DRAFT_354819</name>
</gene>